<evidence type="ECO:0000313" key="2">
    <source>
        <dbReference type="Proteomes" id="UP000799777"/>
    </source>
</evidence>
<name>A0A9P4H254_9PLEO</name>
<dbReference type="EMBL" id="ML978235">
    <property type="protein sequence ID" value="KAF2026873.1"/>
    <property type="molecule type" value="Genomic_DNA"/>
</dbReference>
<dbReference type="Proteomes" id="UP000799777">
    <property type="component" value="Unassembled WGS sequence"/>
</dbReference>
<evidence type="ECO:0000313" key="1">
    <source>
        <dbReference type="EMBL" id="KAF2026873.1"/>
    </source>
</evidence>
<proteinExistence type="predicted"/>
<protein>
    <submittedName>
        <fullName evidence="1">Uncharacterized protein</fullName>
    </submittedName>
</protein>
<gene>
    <name evidence="1" type="ORF">EK21DRAFT_92000</name>
</gene>
<keyword evidence="2" id="KW-1185">Reference proteome</keyword>
<dbReference type="AlphaFoldDB" id="A0A9P4H254"/>
<organism evidence="1 2">
    <name type="scientific">Setomelanomma holmii</name>
    <dbReference type="NCBI Taxonomy" id="210430"/>
    <lineage>
        <taxon>Eukaryota</taxon>
        <taxon>Fungi</taxon>
        <taxon>Dikarya</taxon>
        <taxon>Ascomycota</taxon>
        <taxon>Pezizomycotina</taxon>
        <taxon>Dothideomycetes</taxon>
        <taxon>Pleosporomycetidae</taxon>
        <taxon>Pleosporales</taxon>
        <taxon>Pleosporineae</taxon>
        <taxon>Phaeosphaeriaceae</taxon>
        <taxon>Setomelanomma</taxon>
    </lineage>
</organism>
<accession>A0A9P4H254</accession>
<reference evidence="1" key="1">
    <citation type="journal article" date="2020" name="Stud. Mycol.">
        <title>101 Dothideomycetes genomes: a test case for predicting lifestyles and emergence of pathogens.</title>
        <authorList>
            <person name="Haridas S."/>
            <person name="Albert R."/>
            <person name="Binder M."/>
            <person name="Bloem J."/>
            <person name="Labutti K."/>
            <person name="Salamov A."/>
            <person name="Andreopoulos B."/>
            <person name="Baker S."/>
            <person name="Barry K."/>
            <person name="Bills G."/>
            <person name="Bluhm B."/>
            <person name="Cannon C."/>
            <person name="Castanera R."/>
            <person name="Culley D."/>
            <person name="Daum C."/>
            <person name="Ezra D."/>
            <person name="Gonzalez J."/>
            <person name="Henrissat B."/>
            <person name="Kuo A."/>
            <person name="Liang C."/>
            <person name="Lipzen A."/>
            <person name="Lutzoni F."/>
            <person name="Magnuson J."/>
            <person name="Mondo S."/>
            <person name="Nolan M."/>
            <person name="Ohm R."/>
            <person name="Pangilinan J."/>
            <person name="Park H.-J."/>
            <person name="Ramirez L."/>
            <person name="Alfaro M."/>
            <person name="Sun H."/>
            <person name="Tritt A."/>
            <person name="Yoshinaga Y."/>
            <person name="Zwiers L.-H."/>
            <person name="Turgeon B."/>
            <person name="Goodwin S."/>
            <person name="Spatafora J."/>
            <person name="Crous P."/>
            <person name="Grigoriev I."/>
        </authorList>
    </citation>
    <scope>NUCLEOTIDE SEQUENCE</scope>
    <source>
        <strain evidence="1">CBS 110217</strain>
    </source>
</reference>
<comment type="caution">
    <text evidence="1">The sequence shown here is derived from an EMBL/GenBank/DDBJ whole genome shotgun (WGS) entry which is preliminary data.</text>
</comment>
<sequence>MNSNTILFWNNLVSTTIPWRILSNNQHISSGFQDQWEAPGHNLGRQCRKSSEDVPLPTQFATLYRRTDTCLLFLNLGVKPELTVQGHNSISQVTNYFPSERSDTNAINLYRCFLNADEDIDDLIYSESDCVRFHCLRANEVEWLWAKNTELCVSNSVRRNQREIIRRFWAGFEILCRLSYFRHPSQQPRLPKLSMNSSILEDLRSGQFPIISMLFSSCYDTVSGYTVGASFLDWLLEMNLDPSICVANELSNVGDDHRLQYRKTVFERNCEQRWFLGFEWAVDPGAPAYNLLSEYSALVIEIRSFDDWPFDGWKYADDRAKCESHFSRRMATKALEERVRRGQKTTSK</sequence>